<evidence type="ECO:0000259" key="3">
    <source>
        <dbReference type="PROSITE" id="PS51662"/>
    </source>
</evidence>
<feature type="signal peptide" evidence="2">
    <location>
        <begin position="1"/>
        <end position="25"/>
    </location>
</feature>
<keyword evidence="2" id="KW-0732">Signal</keyword>
<evidence type="ECO:0000313" key="4">
    <source>
        <dbReference type="EMBL" id="MTB96071.1"/>
    </source>
</evidence>
<dbReference type="InterPro" id="IPR011042">
    <property type="entry name" value="6-blade_b-propeller_TolB-like"/>
</dbReference>
<dbReference type="GO" id="GO:0016158">
    <property type="term" value="F:inositol hexakisphosphate 3-phosphatase activity"/>
    <property type="evidence" value="ECO:0007669"/>
    <property type="project" value="InterPro"/>
</dbReference>
<dbReference type="Gene3D" id="2.120.10.30">
    <property type="entry name" value="TolB, C-terminal domain"/>
    <property type="match status" value="1"/>
</dbReference>
<organism evidence="4 5">
    <name type="scientific">Nocardioides marmotae</name>
    <dbReference type="NCBI Taxonomy" id="2663857"/>
    <lineage>
        <taxon>Bacteria</taxon>
        <taxon>Bacillati</taxon>
        <taxon>Actinomycetota</taxon>
        <taxon>Actinomycetes</taxon>
        <taxon>Propionibacteriales</taxon>
        <taxon>Nocardioidaceae</taxon>
        <taxon>Nocardioides</taxon>
    </lineage>
</organism>
<dbReference type="Pfam" id="PF02333">
    <property type="entry name" value="Phytase"/>
    <property type="match status" value="1"/>
</dbReference>
<dbReference type="AlphaFoldDB" id="A0A6I3JD96"/>
<dbReference type="Proteomes" id="UP000433406">
    <property type="component" value="Unassembled WGS sequence"/>
</dbReference>
<protein>
    <submittedName>
        <fullName evidence="4">Phytase</fullName>
    </submittedName>
</protein>
<feature type="domain" description="BPP" evidence="3">
    <location>
        <begin position="38"/>
        <end position="372"/>
    </location>
</feature>
<gene>
    <name evidence="4" type="ORF">GGQ22_13360</name>
</gene>
<dbReference type="PROSITE" id="PS51662">
    <property type="entry name" value="BP_PHYTASE"/>
    <property type="match status" value="1"/>
</dbReference>
<evidence type="ECO:0000256" key="2">
    <source>
        <dbReference type="SAM" id="SignalP"/>
    </source>
</evidence>
<proteinExistence type="predicted"/>
<feature type="region of interest" description="Disordered" evidence="1">
    <location>
        <begin position="484"/>
        <end position="505"/>
    </location>
</feature>
<name>A0A6I3JD96_9ACTN</name>
<dbReference type="InterPro" id="IPR003431">
    <property type="entry name" value="B-propeller_Phytase"/>
</dbReference>
<evidence type="ECO:0000313" key="5">
    <source>
        <dbReference type="Proteomes" id="UP000433406"/>
    </source>
</evidence>
<dbReference type="EMBL" id="WLCI01000013">
    <property type="protein sequence ID" value="MTB96071.1"/>
    <property type="molecule type" value="Genomic_DNA"/>
</dbReference>
<dbReference type="SUPFAM" id="SSF50956">
    <property type="entry name" value="Thermostable phytase (3-phytase)"/>
    <property type="match status" value="1"/>
</dbReference>
<reference evidence="4 5" key="1">
    <citation type="submission" date="2019-10" db="EMBL/GenBank/DDBJ databases">
        <title>Nocardioides novel species isolated from the excrement of Marmot.</title>
        <authorList>
            <person name="Zhang G."/>
        </authorList>
    </citation>
    <scope>NUCLEOTIDE SEQUENCE [LARGE SCALE GENOMIC DNA]</scope>
    <source>
        <strain evidence="5">zg-579</strain>
    </source>
</reference>
<evidence type="ECO:0000256" key="1">
    <source>
        <dbReference type="SAM" id="MobiDB-lite"/>
    </source>
</evidence>
<keyword evidence="5" id="KW-1185">Reference proteome</keyword>
<sequence length="591" mass="60610">MVHARTARILVGVLAPTTLLGAALAGAGPASPAASAPVAAAPDPVALVASVRETVSVASAGDALDDPAVWVHPSDPARSLVLGNDKLGGLETYDLDGNLVQRLTDDTAFWGNVDVRQRVAVDGVVRDVVAVAHDGLRLYDVDPATRLLRDTGEDRAITGSGEGVCLWVDAAAQEVHVVLITIAGRLQQYRLGDADADGLLEGTLVRDLEVGSEAEGCVADDDTGALYVSEEDTGLWRYAADPATGDDRTLVDGVATAGGHLVPDVEGVTLVDLPDGTGYVVASAQDLEDPDASYFAVYDRLDNTYVRSFRVDAGADSDDCDRTDGITAVATPLGPDFPRGIFVCQDHDNQAPGGAGNQDFKYVPLETAVALPDPPPPASPVRPVAAVVTGANATAWTTRVPGAVRPGDALLLFFSRSTGPGRFTGPGRGWTRVRALRDGTLRTTLWRRVVTAADAGSTVAVSFSTGVRQGALTLAAYRGVRRSGPVAGSAAAPEPGTSATHRTPMVTAPAGGAWRVSYWATKSAAATAWAAPAGEVVRATSAGAGGGRVATLLTDPGRAVPAGRTGGLVAGTDAATDKATSWTVLLAPRPS</sequence>
<feature type="chain" id="PRO_5039100772" evidence="2">
    <location>
        <begin position="26"/>
        <end position="591"/>
    </location>
</feature>
<accession>A0A6I3JD96</accession>
<comment type="caution">
    <text evidence="4">The sequence shown here is derived from an EMBL/GenBank/DDBJ whole genome shotgun (WGS) entry which is preliminary data.</text>
</comment>